<sequence length="79" mass="8658">MKNLFALLMFFSMTIATISCREKNTDIEHHSESGNVDDIEARSPGAYPAPENGGDHSVTLPHTEDTITNNQRNTTPATP</sequence>
<dbReference type="PROSITE" id="PS51257">
    <property type="entry name" value="PROKAR_LIPOPROTEIN"/>
    <property type="match status" value="1"/>
</dbReference>
<dbReference type="EMBL" id="JBELQB010000003">
    <property type="protein sequence ID" value="MFL9836674.1"/>
    <property type="molecule type" value="Genomic_DNA"/>
</dbReference>
<name>A0ABW8Y9N8_9FLAO</name>
<feature type="compositionally biased region" description="Polar residues" evidence="1">
    <location>
        <begin position="66"/>
        <end position="79"/>
    </location>
</feature>
<reference evidence="2 3" key="1">
    <citation type="submission" date="2024-06" db="EMBL/GenBank/DDBJ databases">
        <authorList>
            <person name="Kaempfer P."/>
            <person name="Viver T."/>
        </authorList>
    </citation>
    <scope>NUCLEOTIDE SEQUENCE [LARGE SCALE GENOMIC DNA]</scope>
    <source>
        <strain evidence="2 3">ST-75</strain>
    </source>
</reference>
<keyword evidence="3" id="KW-1185">Reference proteome</keyword>
<accession>A0ABW8Y9N8</accession>
<comment type="caution">
    <text evidence="2">The sequence shown here is derived from an EMBL/GenBank/DDBJ whole genome shotgun (WGS) entry which is preliminary data.</text>
</comment>
<proteinExistence type="predicted"/>
<evidence type="ECO:0000313" key="2">
    <source>
        <dbReference type="EMBL" id="MFL9836674.1"/>
    </source>
</evidence>
<feature type="region of interest" description="Disordered" evidence="1">
    <location>
        <begin position="26"/>
        <end position="79"/>
    </location>
</feature>
<evidence type="ECO:0008006" key="4">
    <source>
        <dbReference type="Google" id="ProtNLM"/>
    </source>
</evidence>
<dbReference type="RefSeq" id="WP_408073705.1">
    <property type="nucleotide sequence ID" value="NZ_JBELQB010000003.1"/>
</dbReference>
<gene>
    <name evidence="2" type="ORF">ABS768_04140</name>
</gene>
<organism evidence="2 3">
    <name type="scientific">Flavobacterium rhizophilum</name>
    <dbReference type="NCBI Taxonomy" id="3163296"/>
    <lineage>
        <taxon>Bacteria</taxon>
        <taxon>Pseudomonadati</taxon>
        <taxon>Bacteroidota</taxon>
        <taxon>Flavobacteriia</taxon>
        <taxon>Flavobacteriales</taxon>
        <taxon>Flavobacteriaceae</taxon>
        <taxon>Flavobacterium</taxon>
    </lineage>
</organism>
<evidence type="ECO:0000313" key="3">
    <source>
        <dbReference type="Proteomes" id="UP001629059"/>
    </source>
</evidence>
<dbReference type="Proteomes" id="UP001629059">
    <property type="component" value="Unassembled WGS sequence"/>
</dbReference>
<protein>
    <recommendedName>
        <fullName evidence="4">Lipoprotein</fullName>
    </recommendedName>
</protein>
<evidence type="ECO:0000256" key="1">
    <source>
        <dbReference type="SAM" id="MobiDB-lite"/>
    </source>
</evidence>